<gene>
    <name evidence="2" type="ORF">RHSIM_Rhsim04G0077600</name>
</gene>
<evidence type="ECO:0000313" key="3">
    <source>
        <dbReference type="Proteomes" id="UP000626092"/>
    </source>
</evidence>
<protein>
    <submittedName>
        <fullName evidence="2">Uncharacterized protein</fullName>
    </submittedName>
</protein>
<organism evidence="2 3">
    <name type="scientific">Rhododendron simsii</name>
    <name type="common">Sims's rhododendron</name>
    <dbReference type="NCBI Taxonomy" id="118357"/>
    <lineage>
        <taxon>Eukaryota</taxon>
        <taxon>Viridiplantae</taxon>
        <taxon>Streptophyta</taxon>
        <taxon>Embryophyta</taxon>
        <taxon>Tracheophyta</taxon>
        <taxon>Spermatophyta</taxon>
        <taxon>Magnoliopsida</taxon>
        <taxon>eudicotyledons</taxon>
        <taxon>Gunneridae</taxon>
        <taxon>Pentapetalae</taxon>
        <taxon>asterids</taxon>
        <taxon>Ericales</taxon>
        <taxon>Ericaceae</taxon>
        <taxon>Ericoideae</taxon>
        <taxon>Rhodoreae</taxon>
        <taxon>Rhododendron</taxon>
    </lineage>
</organism>
<proteinExistence type="predicted"/>
<evidence type="ECO:0000256" key="1">
    <source>
        <dbReference type="SAM" id="MobiDB-lite"/>
    </source>
</evidence>
<dbReference type="Proteomes" id="UP000626092">
    <property type="component" value="Unassembled WGS sequence"/>
</dbReference>
<dbReference type="EMBL" id="WJXA01000004">
    <property type="protein sequence ID" value="KAF7145876.1"/>
    <property type="molecule type" value="Genomic_DNA"/>
</dbReference>
<dbReference type="AlphaFoldDB" id="A0A834H2N7"/>
<evidence type="ECO:0000313" key="2">
    <source>
        <dbReference type="EMBL" id="KAF7145876.1"/>
    </source>
</evidence>
<reference evidence="2" key="1">
    <citation type="submission" date="2019-11" db="EMBL/GenBank/DDBJ databases">
        <authorList>
            <person name="Liu Y."/>
            <person name="Hou J."/>
            <person name="Li T.-Q."/>
            <person name="Guan C.-H."/>
            <person name="Wu X."/>
            <person name="Wu H.-Z."/>
            <person name="Ling F."/>
            <person name="Zhang R."/>
            <person name="Shi X.-G."/>
            <person name="Ren J.-P."/>
            <person name="Chen E.-F."/>
            <person name="Sun J.-M."/>
        </authorList>
    </citation>
    <scope>NUCLEOTIDE SEQUENCE</scope>
    <source>
        <strain evidence="2">Adult_tree_wgs_1</strain>
        <tissue evidence="2">Leaves</tissue>
    </source>
</reference>
<keyword evidence="3" id="KW-1185">Reference proteome</keyword>
<accession>A0A834H2N7</accession>
<name>A0A834H2N7_RHOSS</name>
<sequence length="241" mass="27157">MVRDKGKGKTRASSIALAQDIVEEFVDSGSEEPVAGNRVEGRQSAFVKAKSIGTDCLVIQCIQSKGFETSGTPRITSKVGNKDIMIDPSMIAEYLGYELPPPEMVNYPRDEQIDIGLINNVLHTDPKMATIPHGVKGLGYNKKERLDPRDITSAFLKKSKPRSSAPRESSRAYLTTKPGPKEKKDSIWNKLFCQNVAIRKCLWKADEKRKKDKERRQLAREVGKLTIKLQWQTKILRMSVR</sequence>
<feature type="region of interest" description="Disordered" evidence="1">
    <location>
        <begin position="157"/>
        <end position="182"/>
    </location>
</feature>
<comment type="caution">
    <text evidence="2">The sequence shown here is derived from an EMBL/GenBank/DDBJ whole genome shotgun (WGS) entry which is preliminary data.</text>
</comment>